<feature type="domain" description="Nudix hydrolase" evidence="4">
    <location>
        <begin position="21"/>
        <end position="141"/>
    </location>
</feature>
<dbReference type="AlphaFoldDB" id="A0A6N8U2Z1"/>
<keyword evidence="6" id="KW-1185">Reference proteome</keyword>
<dbReference type="Pfam" id="PF00293">
    <property type="entry name" value="NUDIX"/>
    <property type="match status" value="1"/>
</dbReference>
<gene>
    <name evidence="5" type="ORF">GQ671_04375</name>
</gene>
<evidence type="ECO:0000313" key="6">
    <source>
        <dbReference type="Proteomes" id="UP000436284"/>
    </source>
</evidence>
<accession>A0A6N8U2Z1</accession>
<dbReference type="InterPro" id="IPR020084">
    <property type="entry name" value="NUDIX_hydrolase_CS"/>
</dbReference>
<dbReference type="PANTHER" id="PTHR43736">
    <property type="entry name" value="ADP-RIBOSE PYROPHOSPHATASE"/>
    <property type="match status" value="1"/>
</dbReference>
<dbReference type="InterPro" id="IPR015797">
    <property type="entry name" value="NUDIX_hydrolase-like_dom_sf"/>
</dbReference>
<dbReference type="InterPro" id="IPR020476">
    <property type="entry name" value="Nudix_hydrolase"/>
</dbReference>
<organism evidence="5 6">
    <name type="scientific">Salinicoccus hispanicus</name>
    <dbReference type="NCBI Taxonomy" id="157225"/>
    <lineage>
        <taxon>Bacteria</taxon>
        <taxon>Bacillati</taxon>
        <taxon>Bacillota</taxon>
        <taxon>Bacilli</taxon>
        <taxon>Bacillales</taxon>
        <taxon>Staphylococcaceae</taxon>
        <taxon>Salinicoccus</taxon>
    </lineage>
</organism>
<comment type="similarity">
    <text evidence="1 3">Belongs to the Nudix hydrolase family.</text>
</comment>
<evidence type="ECO:0000256" key="1">
    <source>
        <dbReference type="ARBA" id="ARBA00005582"/>
    </source>
</evidence>
<dbReference type="OrthoDB" id="9131041at2"/>
<dbReference type="RefSeq" id="WP_160653223.1">
    <property type="nucleotide sequence ID" value="NZ_JBHRWU010000001.1"/>
</dbReference>
<evidence type="ECO:0000313" key="5">
    <source>
        <dbReference type="EMBL" id="MXQ50541.1"/>
    </source>
</evidence>
<keyword evidence="2 3" id="KW-0378">Hydrolase</keyword>
<sequence length="152" mass="17266">MLEFKDHKNRTVTLELGSDGPLDHVLGICRMDGKYLLTDHRLRGIEFPGGKIEAGESAEEALRREVFEETGASLAEVAYIGAYTVHDAKPFVKGVFFAEVKDLFFICEYSETHGPVTFNTLEEIPEDQRSFLLDDACIDYLYQMSRNDAFFK</sequence>
<evidence type="ECO:0000256" key="3">
    <source>
        <dbReference type="RuleBase" id="RU003476"/>
    </source>
</evidence>
<reference evidence="5 6" key="1">
    <citation type="submission" date="2019-12" db="EMBL/GenBank/DDBJ databases">
        <title>Salinicoccus cyprini sp. nov., isolated from gastro-intestinal tract of mirror carp, Cyprinus carpio var. specularis, collected from Gobind Sagar Reservoir, Himachal Pradesh, India.</title>
        <authorList>
            <person name="Talwar C."/>
            <person name="Singh A.K."/>
            <person name="Lal R."/>
            <person name="Negi R.K."/>
        </authorList>
    </citation>
    <scope>NUCLEOTIDE SEQUENCE [LARGE SCALE GENOMIC DNA]</scope>
    <source>
        <strain evidence="5 6">J-82</strain>
    </source>
</reference>
<dbReference type="PROSITE" id="PS51462">
    <property type="entry name" value="NUDIX"/>
    <property type="match status" value="1"/>
</dbReference>
<dbReference type="Proteomes" id="UP000436284">
    <property type="component" value="Unassembled WGS sequence"/>
</dbReference>
<dbReference type="PRINTS" id="PR00502">
    <property type="entry name" value="NUDIXFAMILY"/>
</dbReference>
<evidence type="ECO:0000256" key="2">
    <source>
        <dbReference type="ARBA" id="ARBA00022801"/>
    </source>
</evidence>
<dbReference type="SUPFAM" id="SSF55811">
    <property type="entry name" value="Nudix"/>
    <property type="match status" value="1"/>
</dbReference>
<dbReference type="Gene3D" id="3.90.79.10">
    <property type="entry name" value="Nucleoside Triphosphate Pyrophosphohydrolase"/>
    <property type="match status" value="1"/>
</dbReference>
<protein>
    <submittedName>
        <fullName evidence="5">NUDIX domain-containing protein</fullName>
    </submittedName>
</protein>
<dbReference type="PANTHER" id="PTHR43736:SF1">
    <property type="entry name" value="DIHYDRONEOPTERIN TRIPHOSPHATE DIPHOSPHATASE"/>
    <property type="match status" value="1"/>
</dbReference>
<dbReference type="EMBL" id="WUUK01000001">
    <property type="protein sequence ID" value="MXQ50541.1"/>
    <property type="molecule type" value="Genomic_DNA"/>
</dbReference>
<dbReference type="PROSITE" id="PS00893">
    <property type="entry name" value="NUDIX_BOX"/>
    <property type="match status" value="1"/>
</dbReference>
<dbReference type="GO" id="GO:0016787">
    <property type="term" value="F:hydrolase activity"/>
    <property type="evidence" value="ECO:0007669"/>
    <property type="project" value="UniProtKB-KW"/>
</dbReference>
<proteinExistence type="inferred from homology"/>
<evidence type="ECO:0000259" key="4">
    <source>
        <dbReference type="PROSITE" id="PS51462"/>
    </source>
</evidence>
<name>A0A6N8U2Z1_9STAP</name>
<comment type="caution">
    <text evidence="5">The sequence shown here is derived from an EMBL/GenBank/DDBJ whole genome shotgun (WGS) entry which is preliminary data.</text>
</comment>
<dbReference type="InterPro" id="IPR000086">
    <property type="entry name" value="NUDIX_hydrolase_dom"/>
</dbReference>